<dbReference type="OrthoDB" id="9991317at2759"/>
<dbReference type="OMA" id="MIANITS"/>
<keyword evidence="3" id="KW-1185">Reference proteome</keyword>
<dbReference type="InterPro" id="IPR024983">
    <property type="entry name" value="CHAT_dom"/>
</dbReference>
<reference evidence="2 3" key="1">
    <citation type="journal article" date="2014" name="BMC Genomics">
        <title>Comparative genome sequencing reveals chemotype-specific gene clusters in the toxigenic black mold Stachybotrys.</title>
        <authorList>
            <person name="Semeiks J."/>
            <person name="Borek D."/>
            <person name="Otwinowski Z."/>
            <person name="Grishin N.V."/>
        </authorList>
    </citation>
    <scope>NUCLEOTIDE SEQUENCE [LARGE SCALE GENOMIC DNA]</scope>
    <source>
        <strain evidence="2 3">IBT 40285</strain>
    </source>
</reference>
<dbReference type="AlphaFoldDB" id="A0A084QUG0"/>
<evidence type="ECO:0000313" key="2">
    <source>
        <dbReference type="EMBL" id="KFA67595.1"/>
    </source>
</evidence>
<dbReference type="EMBL" id="KL660176">
    <property type="protein sequence ID" value="KFA67595.1"/>
    <property type="molecule type" value="Genomic_DNA"/>
</dbReference>
<gene>
    <name evidence="2" type="ORF">S40285_08739</name>
</gene>
<feature type="domain" description="CHAT" evidence="1">
    <location>
        <begin position="880"/>
        <end position="1158"/>
    </location>
</feature>
<sequence>MDSEDIVTSSMSLATLLEQTRQLRDHGRHKEAVELLRSALETQTNDAAEIAVELGQTLQSQGYGAEALKTWEGCLKKFSSDHKPDLVSLRMRMSICLLRPMVRDNFEGLAKCLIDARSTYEEFKGLFPEDDTCAHSIHIRGTFCDVLLFVSEHHVPQVAPDAFAWLNDTFEACMVRRQYRLALIVARRYVVSVSSQTGRELSGLGLAGWLKMAQRLTHEDSMPSVFKATALDLIAEYAEQGGTMEQRESYERDAILLYEESGHANGAENVHIRQLSRKCATEEGSLEDNVGRVFTHLKLFEEQGYLWGIQRGLHALQTSTSDTRYFDFQLTLIQMTNEVVGMSGVKLSSLLIKVKSIAAWLAHSGRAARVIEASLPVYENISQDDAQTFKGLLSYIIAQAYLQLGNFDTANSWLNKSLALFPPKSENRANATTLELRIVLLRASSDEESELDNLLGKWDGVIEQDVRDGFLDSAIEKLDALTGVLTRNKDTRGVVYLERIEKLIPRLTASVKLADTKLAAFYQNSAASKLSQIEPRQPDTEIEESVIELLEKAVPLYMKHGALVEASNSRQMQALAHYSVFRKSQDAVRLNTALELTSIALDCFGALDVTGMVSLAAYWCGFYTYVAWEYGMTTAETSLQQLNIAEEAKNKERVDLIIFGGLDALRSKQRLRGEAKTQEIYDMARRVCIRKNLIKELWHWIQMSKARSLSDLLGLGILVPDRLMRDIEENPAAKALFEEENELQQSIKVTESSNRIHLRNQLHLLQGRMEEHAALKDFMNLRAGNPITYQQLNDLVTQVQHEVTETSVVFVDWVFVDGQLFLVSVKNLDQPRLFPCAMTEYTLRTWNETYIIRGGQTGEGIYTSELEEDNPEYCLRQLDALVAPIADFSEKDDLLVLCATGLLHSIPLHALWIGGEPLIVRNPVVYCASLTSAWQCWRRALVSSSTAQPPRSKTIMAVYNNEANTRFSPTEQACIYASANRLSVQIQADAVVGEAATMSKFRETIRLSSLFHFHGHCSLNPDDLVEQCVRLADGSVSVLDVFQLQFDTSPHITLIACDSATQSISVNGDEPLGLVTGLLCAGASSVLGTMWPIPSVTGRRFSEIFYDELDQASLKANEPNETGFVGLAVALQAAIIEIRGTARTRRPFHWASFVLHGSPFMRL</sequence>
<dbReference type="InterPro" id="IPR011990">
    <property type="entry name" value="TPR-like_helical_dom_sf"/>
</dbReference>
<accession>A0A084QUG0</accession>
<dbReference type="Pfam" id="PF12770">
    <property type="entry name" value="CHAT"/>
    <property type="match status" value="1"/>
</dbReference>
<dbReference type="SUPFAM" id="SSF48452">
    <property type="entry name" value="TPR-like"/>
    <property type="match status" value="1"/>
</dbReference>
<dbReference type="InParanoid" id="A0A084QUG0"/>
<evidence type="ECO:0000259" key="1">
    <source>
        <dbReference type="Pfam" id="PF12770"/>
    </source>
</evidence>
<dbReference type="STRING" id="1283841.A0A084QUG0"/>
<dbReference type="HOGENOM" id="CLU_008132_0_0_1"/>
<dbReference type="Gene3D" id="1.25.40.10">
    <property type="entry name" value="Tetratricopeptide repeat domain"/>
    <property type="match status" value="1"/>
</dbReference>
<dbReference type="Proteomes" id="UP000028524">
    <property type="component" value="Unassembled WGS sequence"/>
</dbReference>
<protein>
    <recommendedName>
        <fullName evidence="1">CHAT domain-containing protein</fullName>
    </recommendedName>
</protein>
<evidence type="ECO:0000313" key="3">
    <source>
        <dbReference type="Proteomes" id="UP000028524"/>
    </source>
</evidence>
<name>A0A084QUG0_STAC4</name>
<organism evidence="2 3">
    <name type="scientific">Stachybotrys chlorohalonatus (strain IBT 40285)</name>
    <dbReference type="NCBI Taxonomy" id="1283841"/>
    <lineage>
        <taxon>Eukaryota</taxon>
        <taxon>Fungi</taxon>
        <taxon>Dikarya</taxon>
        <taxon>Ascomycota</taxon>
        <taxon>Pezizomycotina</taxon>
        <taxon>Sordariomycetes</taxon>
        <taxon>Hypocreomycetidae</taxon>
        <taxon>Hypocreales</taxon>
        <taxon>Stachybotryaceae</taxon>
        <taxon>Stachybotrys</taxon>
    </lineage>
</organism>
<proteinExistence type="predicted"/>